<comment type="subcellular location">
    <subcellularLocation>
        <location evidence="1">Membrane</location>
        <topology evidence="1">Multi-pass membrane protein</topology>
    </subcellularLocation>
</comment>
<gene>
    <name evidence="9" type="primary">LOC110980083</name>
</gene>
<dbReference type="InterPro" id="IPR038050">
    <property type="entry name" value="Neuro_actylchol_rec"/>
</dbReference>
<keyword evidence="3 5" id="KW-1133">Transmembrane helix</keyword>
<evidence type="ECO:0000256" key="2">
    <source>
        <dbReference type="ARBA" id="ARBA00022692"/>
    </source>
</evidence>
<dbReference type="InterPro" id="IPR036734">
    <property type="entry name" value="Neur_chan_lig-bd_sf"/>
</dbReference>
<evidence type="ECO:0000313" key="9">
    <source>
        <dbReference type="RefSeq" id="XP_022092106.1"/>
    </source>
</evidence>
<accession>A0A8B7YKP9</accession>
<sequence>MCRWTVCLTLLALLECIHPGCPHPRNCPGSAPDEDAYAMLLKTLLNDSTYPEHTRPTKDRTKPTKVQFGMELNAIIDLNEPKQLLKTQITLILNWIDEYLIWKESDYGIPEIRIPSSKVWLPDVTLRNSADSVNFMLEDRLVRVKPNGETEWRAFIVITSFCKINFAFFPYDEQSCQLKFRAWTYPKEQVVFEPGKEFHANDTEEHGEWKIMEMKGSVEEFSEDHGNFSDFIVSIALIRRPQFYVMNIIVPCLIIYCLTLFSFCLPCDSGEKIGLGITILLSLTVFMLISADMMPPTSDNFPLIGQFYTATMVLVAASVGMSVMVLNFNHRPPGARRAPKWMRHLLLQSRCSRLVSLNGVQSFDNLIRDAISQRARGQPGEVTYTLSPSAKTTKSSCLSEDYSASDPLPEIGASMLRYPSSPKLGRPVGCDRPKEAETCVSDKNKNKQTTLDIVSPVGAPRQDSEARDTSPLERLLTNISGDLRKLVEHKEEEKEDEAIVDEWKLLAKAVDRIFLFTFVGSSIILSVVLGSEMMRRKELTAE</sequence>
<dbReference type="SUPFAM" id="SSF63712">
    <property type="entry name" value="Nicotinic receptor ligand binding domain-like"/>
    <property type="match status" value="1"/>
</dbReference>
<dbReference type="Pfam" id="PF02931">
    <property type="entry name" value="Neur_chan_LBD"/>
    <property type="match status" value="1"/>
</dbReference>
<keyword evidence="8" id="KW-1185">Reference proteome</keyword>
<dbReference type="InterPro" id="IPR018000">
    <property type="entry name" value="Neurotransmitter_ion_chnl_CS"/>
</dbReference>
<feature type="chain" id="PRO_5034248777" evidence="5">
    <location>
        <begin position="23"/>
        <end position="542"/>
    </location>
</feature>
<dbReference type="SUPFAM" id="SSF90112">
    <property type="entry name" value="Neurotransmitter-gated ion-channel transmembrane pore"/>
    <property type="match status" value="1"/>
</dbReference>
<dbReference type="GO" id="GO:0005230">
    <property type="term" value="F:extracellular ligand-gated monoatomic ion channel activity"/>
    <property type="evidence" value="ECO:0007669"/>
    <property type="project" value="InterPro"/>
</dbReference>
<feature type="transmembrane region" description="Helical" evidence="5">
    <location>
        <begin position="273"/>
        <end position="291"/>
    </location>
</feature>
<evidence type="ECO:0000259" key="6">
    <source>
        <dbReference type="Pfam" id="PF02931"/>
    </source>
</evidence>
<dbReference type="Gene3D" id="2.70.170.10">
    <property type="entry name" value="Neurotransmitter-gated ion-channel ligand-binding domain"/>
    <property type="match status" value="1"/>
</dbReference>
<dbReference type="CDD" id="cd18989">
    <property type="entry name" value="LGIC_ECD_cation"/>
    <property type="match status" value="1"/>
</dbReference>
<organism evidence="8 9">
    <name type="scientific">Acanthaster planci</name>
    <name type="common">Crown-of-thorns starfish</name>
    <dbReference type="NCBI Taxonomy" id="133434"/>
    <lineage>
        <taxon>Eukaryota</taxon>
        <taxon>Metazoa</taxon>
        <taxon>Echinodermata</taxon>
        <taxon>Eleutherozoa</taxon>
        <taxon>Asterozoa</taxon>
        <taxon>Asteroidea</taxon>
        <taxon>Valvatacea</taxon>
        <taxon>Valvatida</taxon>
        <taxon>Acanthasteridae</taxon>
        <taxon>Acanthaster</taxon>
    </lineage>
</organism>
<dbReference type="Gene3D" id="1.20.58.390">
    <property type="entry name" value="Neurotransmitter-gated ion-channel transmembrane domain"/>
    <property type="match status" value="1"/>
</dbReference>
<keyword evidence="2 5" id="KW-0812">Transmembrane</keyword>
<dbReference type="FunFam" id="2.70.170.10:FF:000028">
    <property type="entry name" value="AcetylCholine Receptor"/>
    <property type="match status" value="1"/>
</dbReference>
<feature type="domain" description="Neurotransmitter-gated ion-channel ligand-binding" evidence="6">
    <location>
        <begin position="40"/>
        <end position="240"/>
    </location>
</feature>
<dbReference type="GeneID" id="110980083"/>
<dbReference type="AlphaFoldDB" id="A0A8B7YKP9"/>
<dbReference type="InterPro" id="IPR006201">
    <property type="entry name" value="Neur_channel"/>
</dbReference>
<dbReference type="OMA" id="MNIIVPC"/>
<dbReference type="Proteomes" id="UP000694845">
    <property type="component" value="Unplaced"/>
</dbReference>
<dbReference type="PROSITE" id="PS00236">
    <property type="entry name" value="NEUROTR_ION_CHANNEL"/>
    <property type="match status" value="1"/>
</dbReference>
<evidence type="ECO:0000313" key="8">
    <source>
        <dbReference type="Proteomes" id="UP000694845"/>
    </source>
</evidence>
<evidence type="ECO:0000256" key="5">
    <source>
        <dbReference type="RuleBase" id="RU000687"/>
    </source>
</evidence>
<feature type="signal peptide" evidence="5">
    <location>
        <begin position="1"/>
        <end position="22"/>
    </location>
</feature>
<keyword evidence="5" id="KW-0406">Ion transport</keyword>
<dbReference type="InterPro" id="IPR006029">
    <property type="entry name" value="Neurotrans-gated_channel_TM"/>
</dbReference>
<name>A0A8B7YKP9_ACAPL</name>
<feature type="transmembrane region" description="Helical" evidence="5">
    <location>
        <begin position="243"/>
        <end position="266"/>
    </location>
</feature>
<dbReference type="FunFam" id="1.20.58.390:FF:000073">
    <property type="entry name" value="Neuronal acetylcholine receptor subunit alpha-9-II"/>
    <property type="match status" value="1"/>
</dbReference>
<evidence type="ECO:0000256" key="3">
    <source>
        <dbReference type="ARBA" id="ARBA00022989"/>
    </source>
</evidence>
<dbReference type="OrthoDB" id="10031028at2759"/>
<protein>
    <submittedName>
        <fullName evidence="9">Neuronal acetylcholine receptor subunit beta-4-like</fullName>
    </submittedName>
</protein>
<proteinExistence type="inferred from homology"/>
<dbReference type="KEGG" id="aplc:110980083"/>
<comment type="similarity">
    <text evidence="5">Belongs to the ligand-gated ion channel (TC 1.A.9) family.</text>
</comment>
<evidence type="ECO:0000256" key="4">
    <source>
        <dbReference type="ARBA" id="ARBA00023136"/>
    </source>
</evidence>
<keyword evidence="5" id="KW-0813">Transport</keyword>
<reference evidence="9" key="1">
    <citation type="submission" date="2025-08" db="UniProtKB">
        <authorList>
            <consortium name="RefSeq"/>
        </authorList>
    </citation>
    <scope>IDENTIFICATION</scope>
</reference>
<feature type="transmembrane region" description="Helical" evidence="5">
    <location>
        <begin position="303"/>
        <end position="328"/>
    </location>
</feature>
<dbReference type="PANTHER" id="PTHR18945">
    <property type="entry name" value="NEUROTRANSMITTER GATED ION CHANNEL"/>
    <property type="match status" value="1"/>
</dbReference>
<dbReference type="GO" id="GO:0004888">
    <property type="term" value="F:transmembrane signaling receptor activity"/>
    <property type="evidence" value="ECO:0007669"/>
    <property type="project" value="InterPro"/>
</dbReference>
<dbReference type="PRINTS" id="PR00252">
    <property type="entry name" value="NRIONCHANNEL"/>
</dbReference>
<evidence type="ECO:0000259" key="7">
    <source>
        <dbReference type="Pfam" id="PF02932"/>
    </source>
</evidence>
<dbReference type="GO" id="GO:0016020">
    <property type="term" value="C:membrane"/>
    <property type="evidence" value="ECO:0007669"/>
    <property type="project" value="UniProtKB-SubCell"/>
</dbReference>
<keyword evidence="4 5" id="KW-0472">Membrane</keyword>
<dbReference type="Pfam" id="PF02932">
    <property type="entry name" value="Neur_chan_memb"/>
    <property type="match status" value="1"/>
</dbReference>
<dbReference type="InterPro" id="IPR036719">
    <property type="entry name" value="Neuro-gated_channel_TM_sf"/>
</dbReference>
<dbReference type="CDD" id="cd19051">
    <property type="entry name" value="LGIC_TM_cation"/>
    <property type="match status" value="1"/>
</dbReference>
<keyword evidence="5" id="KW-0732">Signal</keyword>
<feature type="transmembrane region" description="Helical" evidence="5">
    <location>
        <begin position="513"/>
        <end position="531"/>
    </location>
</feature>
<keyword evidence="5" id="KW-0407">Ion channel</keyword>
<dbReference type="InterPro" id="IPR006202">
    <property type="entry name" value="Neur_chan_lig-bd"/>
</dbReference>
<evidence type="ECO:0000256" key="1">
    <source>
        <dbReference type="ARBA" id="ARBA00004141"/>
    </source>
</evidence>
<dbReference type="RefSeq" id="XP_022092106.1">
    <property type="nucleotide sequence ID" value="XM_022236414.1"/>
</dbReference>
<feature type="domain" description="Neurotransmitter-gated ion-channel transmembrane" evidence="7">
    <location>
        <begin position="248"/>
        <end position="528"/>
    </location>
</feature>